<gene>
    <name evidence="1" type="ORF">Tsubulata_011853</name>
</gene>
<reference evidence="1" key="1">
    <citation type="submission" date="2022-02" db="EMBL/GenBank/DDBJ databases">
        <authorList>
            <person name="Henning P.M."/>
            <person name="McCubbin A.G."/>
            <person name="Shore J.S."/>
        </authorList>
    </citation>
    <scope>NUCLEOTIDE SEQUENCE</scope>
    <source>
        <strain evidence="1">F60SS</strain>
        <tissue evidence="1">Leaves</tissue>
    </source>
</reference>
<reference evidence="1" key="2">
    <citation type="journal article" date="2023" name="Plants (Basel)">
        <title>Annotation of the Turnera subulata (Passifloraceae) Draft Genome Reveals the S-Locus Evolved after the Divergence of Turneroideae from Passifloroideae in a Stepwise Manner.</title>
        <authorList>
            <person name="Henning P.M."/>
            <person name="Roalson E.H."/>
            <person name="Mir W."/>
            <person name="McCubbin A.G."/>
            <person name="Shore J.S."/>
        </authorList>
    </citation>
    <scope>NUCLEOTIDE SEQUENCE</scope>
    <source>
        <strain evidence="1">F60SS</strain>
    </source>
</reference>
<organism evidence="1 2">
    <name type="scientific">Turnera subulata</name>
    <dbReference type="NCBI Taxonomy" id="218843"/>
    <lineage>
        <taxon>Eukaryota</taxon>
        <taxon>Viridiplantae</taxon>
        <taxon>Streptophyta</taxon>
        <taxon>Embryophyta</taxon>
        <taxon>Tracheophyta</taxon>
        <taxon>Spermatophyta</taxon>
        <taxon>Magnoliopsida</taxon>
        <taxon>eudicotyledons</taxon>
        <taxon>Gunneridae</taxon>
        <taxon>Pentapetalae</taxon>
        <taxon>rosids</taxon>
        <taxon>fabids</taxon>
        <taxon>Malpighiales</taxon>
        <taxon>Passifloraceae</taxon>
        <taxon>Turnera</taxon>
    </lineage>
</organism>
<feature type="non-terminal residue" evidence="1">
    <location>
        <position position="1"/>
    </location>
</feature>
<protein>
    <submittedName>
        <fullName evidence="1">Uncharacterized protein</fullName>
    </submittedName>
</protein>
<proteinExistence type="predicted"/>
<comment type="caution">
    <text evidence="1">The sequence shown here is derived from an EMBL/GenBank/DDBJ whole genome shotgun (WGS) entry which is preliminary data.</text>
</comment>
<evidence type="ECO:0000313" key="1">
    <source>
        <dbReference type="EMBL" id="KAJ4841495.1"/>
    </source>
</evidence>
<accession>A0A9Q0G176</accession>
<dbReference type="AlphaFoldDB" id="A0A9Q0G176"/>
<evidence type="ECO:0000313" key="2">
    <source>
        <dbReference type="Proteomes" id="UP001141552"/>
    </source>
</evidence>
<dbReference type="EMBL" id="JAKUCV010002763">
    <property type="protein sequence ID" value="KAJ4841495.1"/>
    <property type="molecule type" value="Genomic_DNA"/>
</dbReference>
<keyword evidence="2" id="KW-1185">Reference proteome</keyword>
<dbReference type="Proteomes" id="UP001141552">
    <property type="component" value="Unassembled WGS sequence"/>
</dbReference>
<sequence length="105" mass="11901">FFTFLVCYPLPLLRLSSPFRLSSFAYSSPSHRCSSTVIVIEMRGSTSKFAAFVELLQWCAIGALGGYSYVMYKTFNELHEMYVEGTKKLEENRKSLVRPATNPEG</sequence>
<name>A0A9Q0G176_9ROSI</name>